<dbReference type="InterPro" id="IPR001610">
    <property type="entry name" value="PAC"/>
</dbReference>
<comment type="caution">
    <text evidence="9">The sequence shown here is derived from an EMBL/GenBank/DDBJ whole genome shotgun (WGS) entry which is preliminary data.</text>
</comment>
<dbReference type="AlphaFoldDB" id="A0A2T5J7L4"/>
<dbReference type="GO" id="GO:0000155">
    <property type="term" value="F:phosphorelay sensor kinase activity"/>
    <property type="evidence" value="ECO:0007669"/>
    <property type="project" value="InterPro"/>
</dbReference>
<dbReference type="InterPro" id="IPR036097">
    <property type="entry name" value="HisK_dim/P_sf"/>
</dbReference>
<dbReference type="Gene3D" id="3.30.450.20">
    <property type="entry name" value="PAS domain"/>
    <property type="match status" value="3"/>
</dbReference>
<evidence type="ECO:0000256" key="2">
    <source>
        <dbReference type="ARBA" id="ARBA00012438"/>
    </source>
</evidence>
<dbReference type="PROSITE" id="PS50113">
    <property type="entry name" value="PAC"/>
    <property type="match status" value="1"/>
</dbReference>
<dbReference type="Pfam" id="PF08447">
    <property type="entry name" value="PAS_3"/>
    <property type="match status" value="1"/>
</dbReference>
<feature type="transmembrane region" description="Helical" evidence="6">
    <location>
        <begin position="39"/>
        <end position="61"/>
    </location>
</feature>
<dbReference type="OrthoDB" id="6231665at2"/>
<keyword evidence="6" id="KW-0472">Membrane</keyword>
<dbReference type="SMART" id="SM00086">
    <property type="entry name" value="PAC"/>
    <property type="match status" value="3"/>
</dbReference>
<dbReference type="SUPFAM" id="SSF55785">
    <property type="entry name" value="PYP-like sensor domain (PAS domain)"/>
    <property type="match status" value="3"/>
</dbReference>
<comment type="catalytic activity">
    <reaction evidence="1">
        <text>ATP + protein L-histidine = ADP + protein N-phospho-L-histidine.</text>
        <dbReference type="EC" id="2.7.13.3"/>
    </reaction>
</comment>
<keyword evidence="6" id="KW-1133">Transmembrane helix</keyword>
<evidence type="ECO:0000256" key="6">
    <source>
        <dbReference type="SAM" id="Phobius"/>
    </source>
</evidence>
<dbReference type="EC" id="2.7.13.3" evidence="2"/>
<gene>
    <name evidence="9" type="ORF">C8P68_106281</name>
</gene>
<feature type="domain" description="PAS" evidence="7">
    <location>
        <begin position="71"/>
        <end position="136"/>
    </location>
</feature>
<evidence type="ECO:0000256" key="5">
    <source>
        <dbReference type="ARBA" id="ARBA00022777"/>
    </source>
</evidence>
<keyword evidence="5" id="KW-0418">Kinase</keyword>
<reference evidence="9 10" key="1">
    <citation type="submission" date="2018-04" db="EMBL/GenBank/DDBJ databases">
        <title>Genomic Encyclopedia of Archaeal and Bacterial Type Strains, Phase II (KMG-II): from individual species to whole genera.</title>
        <authorList>
            <person name="Goeker M."/>
        </authorList>
    </citation>
    <scope>NUCLEOTIDE SEQUENCE [LARGE SCALE GENOMIC DNA]</scope>
    <source>
        <strain evidence="9 10">DSM 26809</strain>
    </source>
</reference>
<keyword evidence="3" id="KW-0597">Phosphoprotein</keyword>
<name>A0A2T5J7L4_9SPHI</name>
<dbReference type="InterPro" id="IPR052162">
    <property type="entry name" value="Sensor_kinase/Photoreceptor"/>
</dbReference>
<organism evidence="9 10">
    <name type="scientific">Mucilaginibacter yixingensis</name>
    <dbReference type="NCBI Taxonomy" id="1295612"/>
    <lineage>
        <taxon>Bacteria</taxon>
        <taxon>Pseudomonadati</taxon>
        <taxon>Bacteroidota</taxon>
        <taxon>Sphingobacteriia</taxon>
        <taxon>Sphingobacteriales</taxon>
        <taxon>Sphingobacteriaceae</taxon>
        <taxon>Mucilaginibacter</taxon>
    </lineage>
</organism>
<proteinExistence type="predicted"/>
<feature type="domain" description="PAC" evidence="8">
    <location>
        <begin position="394"/>
        <end position="446"/>
    </location>
</feature>
<dbReference type="CDD" id="cd00130">
    <property type="entry name" value="PAS"/>
    <property type="match status" value="3"/>
</dbReference>
<sequence>MKRGAIRIALSYLIISLLWIALSDKFLFVLKPKLGEWLYFIITFKGALFVVVTAAVLYFFIRRHSNTLLINEIRYSEIYRANPNPMWIYDPETLKFASVNDAAVAMYGYSREEFLRMSILDIRPVEDHDMVVKTLKANNANISNKGTWRHITKNGKRLYVNITLNTISYKGKQHYMVLVRDMTETIEHEQKLREAITRYELVAKATKDIFYDFDLKKNKLEYHGNINEMVNLPTDAIENSLEWWRGLIHPDDVQEVEASQQEVIEKRKTVWECEYRIHVGEGNYKYVFDQAYLIFNEKQEPVRMIGAVKDIDAIKASEKENRRLAGIIMNVNNMVLLTDTSLRVTWANNAFERFTGYSAADMHGQVQHDLMCDPVMCENLLAELKRNLAQWEAFSMDLPLVTAAGKGYWVTAEFTPMFDEKGNRAGYISVQSDITLRKEKETEVATQMETLRNIAWMGSHQIRKPVATILGLVSLLEMNRHDAETEELVDLLKTTTLELDMVVHEINFEAFHVIDPVSFHQQGKKG</sequence>
<evidence type="ECO:0000259" key="8">
    <source>
        <dbReference type="PROSITE" id="PS50113"/>
    </source>
</evidence>
<dbReference type="PANTHER" id="PTHR43304:SF1">
    <property type="entry name" value="PAC DOMAIN-CONTAINING PROTEIN"/>
    <property type="match status" value="1"/>
</dbReference>
<feature type="domain" description="PAS" evidence="7">
    <location>
        <begin position="320"/>
        <end position="365"/>
    </location>
</feature>
<dbReference type="RefSeq" id="WP_107829950.1">
    <property type="nucleotide sequence ID" value="NZ_CP160205.1"/>
</dbReference>
<dbReference type="EMBL" id="QAOQ01000006">
    <property type="protein sequence ID" value="PTQ95066.1"/>
    <property type="molecule type" value="Genomic_DNA"/>
</dbReference>
<evidence type="ECO:0000256" key="1">
    <source>
        <dbReference type="ARBA" id="ARBA00000085"/>
    </source>
</evidence>
<protein>
    <recommendedName>
        <fullName evidence="2">histidine kinase</fullName>
        <ecNumber evidence="2">2.7.13.3</ecNumber>
    </recommendedName>
</protein>
<evidence type="ECO:0000313" key="9">
    <source>
        <dbReference type="EMBL" id="PTQ95066.1"/>
    </source>
</evidence>
<dbReference type="Pfam" id="PF13426">
    <property type="entry name" value="PAS_9"/>
    <property type="match status" value="2"/>
</dbReference>
<keyword evidence="6" id="KW-0812">Transmembrane</keyword>
<dbReference type="PANTHER" id="PTHR43304">
    <property type="entry name" value="PHYTOCHROME-LIKE PROTEIN CPH1"/>
    <property type="match status" value="1"/>
</dbReference>
<dbReference type="PROSITE" id="PS50112">
    <property type="entry name" value="PAS"/>
    <property type="match status" value="2"/>
</dbReference>
<dbReference type="InterPro" id="IPR035965">
    <property type="entry name" value="PAS-like_dom_sf"/>
</dbReference>
<evidence type="ECO:0000259" key="7">
    <source>
        <dbReference type="PROSITE" id="PS50112"/>
    </source>
</evidence>
<dbReference type="NCBIfam" id="TIGR00229">
    <property type="entry name" value="sensory_box"/>
    <property type="match status" value="2"/>
</dbReference>
<dbReference type="InterPro" id="IPR000014">
    <property type="entry name" value="PAS"/>
</dbReference>
<accession>A0A2T5J7L4</accession>
<keyword evidence="4" id="KW-0808">Transferase</keyword>
<keyword evidence="10" id="KW-1185">Reference proteome</keyword>
<evidence type="ECO:0000256" key="4">
    <source>
        <dbReference type="ARBA" id="ARBA00022679"/>
    </source>
</evidence>
<dbReference type="SMART" id="SM00091">
    <property type="entry name" value="PAS"/>
    <property type="match status" value="3"/>
</dbReference>
<dbReference type="SUPFAM" id="SSF47384">
    <property type="entry name" value="Homodimeric domain of signal transducing histidine kinase"/>
    <property type="match status" value="1"/>
</dbReference>
<dbReference type="InterPro" id="IPR000700">
    <property type="entry name" value="PAS-assoc_C"/>
</dbReference>
<evidence type="ECO:0000256" key="3">
    <source>
        <dbReference type="ARBA" id="ARBA00022553"/>
    </source>
</evidence>
<dbReference type="InterPro" id="IPR013655">
    <property type="entry name" value="PAS_fold_3"/>
</dbReference>
<evidence type="ECO:0000313" key="10">
    <source>
        <dbReference type="Proteomes" id="UP000244168"/>
    </source>
</evidence>
<dbReference type="Proteomes" id="UP000244168">
    <property type="component" value="Unassembled WGS sequence"/>
</dbReference>